<reference evidence="1" key="1">
    <citation type="submission" date="2020-10" db="EMBL/GenBank/DDBJ databases">
        <title>The Whole-Genome Sequence of Metschnikowia persimmonesis, a Novel Endophytic Yeast Species Isolated from Medicinal Plant Diospyros kaki Thumb.</title>
        <authorList>
            <person name="Rahmat E."/>
            <person name="Kang Y."/>
        </authorList>
    </citation>
    <scope>NUCLEOTIDE SEQUENCE</scope>
    <source>
        <strain evidence="1">KIOM G15050</strain>
    </source>
</reference>
<evidence type="ECO:0000313" key="2">
    <source>
        <dbReference type="Proteomes" id="UP000649328"/>
    </source>
</evidence>
<dbReference type="Proteomes" id="UP000649328">
    <property type="component" value="Unassembled WGS sequence"/>
</dbReference>
<protein>
    <submittedName>
        <fullName evidence="1">Uncharacterized protein</fullName>
    </submittedName>
</protein>
<sequence length="443" mass="51645">MVNNSKSAVFDFRDHSDGEISARLGFPLRNYDSEAFKYLGFSNKALSWSSEIRNLVGALHLTAIYTLPPIQRASGINTFLFSKLYFRDLHTPMRSSDINHLQKRLKEFFPRVDKATIFNRIELGGFGCLDLHLQLLGKRARFVQEVLFDNLNWHFILFRHKIQLMMTQLHRDTYATPNIPQETTPTKRWYAPWYGFLFGYTYPYHARGERQQPAKLANFLTISWRRFFDPAEVEYLNAWFRLVMPLYFPADSLIPNSPDRFPVGLIQESNANLFHMIGFLRTSRKLREDANYSAFWKKIKALTMKLNRLLPYLHLFHLGYDIGCYANADHCSLCKMPFSTDATQETRTQHIYFACTVSKDIWRACDITNQPLIRLVVGSINPASPKIDKFLYYLGQFIRTRRRMALETRGADGLAATATLPDLNPDTISRNMNHYKVNYGKHF</sequence>
<comment type="caution">
    <text evidence="1">The sequence shown here is derived from an EMBL/GenBank/DDBJ whole genome shotgun (WGS) entry which is preliminary data.</text>
</comment>
<proteinExistence type="predicted"/>
<dbReference type="AlphaFoldDB" id="A0A8H7GMU7"/>
<accession>A0A8H7GMU7</accession>
<dbReference type="OrthoDB" id="4097129at2759"/>
<evidence type="ECO:0000313" key="1">
    <source>
        <dbReference type="EMBL" id="KAF7999239.1"/>
    </source>
</evidence>
<dbReference type="EMBL" id="JACBPP010000010">
    <property type="protein sequence ID" value="KAF7999239.1"/>
    <property type="molecule type" value="Genomic_DNA"/>
</dbReference>
<organism evidence="1 2">
    <name type="scientific">Metschnikowia pulcherrima</name>
    <dbReference type="NCBI Taxonomy" id="27326"/>
    <lineage>
        <taxon>Eukaryota</taxon>
        <taxon>Fungi</taxon>
        <taxon>Dikarya</taxon>
        <taxon>Ascomycota</taxon>
        <taxon>Saccharomycotina</taxon>
        <taxon>Pichiomycetes</taxon>
        <taxon>Metschnikowiaceae</taxon>
        <taxon>Metschnikowia</taxon>
    </lineage>
</organism>
<keyword evidence="2" id="KW-1185">Reference proteome</keyword>
<name>A0A8H7GMU7_9ASCO</name>
<gene>
    <name evidence="1" type="ORF">HF325_006771</name>
</gene>